<name>A0A423TVR4_PENVA</name>
<keyword evidence="3" id="KW-1185">Reference proteome</keyword>
<reference evidence="2 3" key="2">
    <citation type="submission" date="2019-01" db="EMBL/GenBank/DDBJ databases">
        <title>The decoding of complex shrimp genome reveals the adaptation for benthos swimmer, frequently molting mechanism and breeding impact on genome.</title>
        <authorList>
            <person name="Sun Y."/>
            <person name="Gao Y."/>
            <person name="Yu Y."/>
        </authorList>
    </citation>
    <scope>NUCLEOTIDE SEQUENCE [LARGE SCALE GENOMIC DNA]</scope>
    <source>
        <tissue evidence="2">Muscle</tissue>
    </source>
</reference>
<sequence length="363" mass="39981">MNQIRYCYFATYVGGDYGEDDARCRTGLKRPGTEAHQPTADNSAPLCTKQRDIIKATRSINMRTTSVTGAVAESGRTPARHHADSTLIYILGATAAPPGLALARRPPRRSPRAAGEPSMIGGSFVICGSVTALPRIPFSGPRKEGESLPVDSVEVLARSSIRPALRSKTLVLETLTAEGGALHEVRDEVGVFTDAEMSSWELLSSRWPMGTYALVDVYSSAVGRAMQYERRGERCRFYLGKEPVKVDLDVFVFAKNSPILFQIDDTIRWLKYFGVIQHIKKNYYSVPCEVEVTSNAPEPMSLLQGRGLGFRLFSQGAFYVLGAGLALATASFLLEVAWRAFVRREDDQVAWRTFGRNEGYPGP</sequence>
<keyword evidence="1" id="KW-1133">Transmembrane helix</keyword>
<comment type="caution">
    <text evidence="2">The sequence shown here is derived from an EMBL/GenBank/DDBJ whole genome shotgun (WGS) entry which is preliminary data.</text>
</comment>
<evidence type="ECO:0000313" key="2">
    <source>
        <dbReference type="EMBL" id="ROT80548.1"/>
    </source>
</evidence>
<protein>
    <submittedName>
        <fullName evidence="2">Uncharacterized protein</fullName>
    </submittedName>
</protein>
<dbReference type="Proteomes" id="UP000283509">
    <property type="component" value="Unassembled WGS sequence"/>
</dbReference>
<organism evidence="2 3">
    <name type="scientific">Penaeus vannamei</name>
    <name type="common">Whiteleg shrimp</name>
    <name type="synonym">Litopenaeus vannamei</name>
    <dbReference type="NCBI Taxonomy" id="6689"/>
    <lineage>
        <taxon>Eukaryota</taxon>
        <taxon>Metazoa</taxon>
        <taxon>Ecdysozoa</taxon>
        <taxon>Arthropoda</taxon>
        <taxon>Crustacea</taxon>
        <taxon>Multicrustacea</taxon>
        <taxon>Malacostraca</taxon>
        <taxon>Eumalacostraca</taxon>
        <taxon>Eucarida</taxon>
        <taxon>Decapoda</taxon>
        <taxon>Dendrobranchiata</taxon>
        <taxon>Penaeoidea</taxon>
        <taxon>Penaeidae</taxon>
        <taxon>Penaeus</taxon>
    </lineage>
</organism>
<evidence type="ECO:0000256" key="1">
    <source>
        <dbReference type="SAM" id="Phobius"/>
    </source>
</evidence>
<keyword evidence="1" id="KW-0472">Membrane</keyword>
<proteinExistence type="predicted"/>
<dbReference type="AlphaFoldDB" id="A0A423TVR4"/>
<accession>A0A423TVR4</accession>
<gene>
    <name evidence="2" type="ORF">C7M84_000712</name>
</gene>
<reference evidence="2 3" key="1">
    <citation type="submission" date="2018-04" db="EMBL/GenBank/DDBJ databases">
        <authorList>
            <person name="Zhang X."/>
            <person name="Yuan J."/>
            <person name="Li F."/>
            <person name="Xiang J."/>
        </authorList>
    </citation>
    <scope>NUCLEOTIDE SEQUENCE [LARGE SCALE GENOMIC DNA]</scope>
    <source>
        <tissue evidence="2">Muscle</tissue>
    </source>
</reference>
<feature type="transmembrane region" description="Helical" evidence="1">
    <location>
        <begin position="316"/>
        <end position="334"/>
    </location>
</feature>
<dbReference type="EMBL" id="QCYY01001110">
    <property type="protein sequence ID" value="ROT80548.1"/>
    <property type="molecule type" value="Genomic_DNA"/>
</dbReference>
<keyword evidence="1" id="KW-0812">Transmembrane</keyword>
<dbReference type="OrthoDB" id="6382723at2759"/>
<evidence type="ECO:0000313" key="3">
    <source>
        <dbReference type="Proteomes" id="UP000283509"/>
    </source>
</evidence>